<proteinExistence type="predicted"/>
<accession>A0ABM8PLF7</accession>
<reference evidence="1 2" key="1">
    <citation type="submission" date="2020-11" db="EMBL/GenBank/DDBJ databases">
        <authorList>
            <person name="Lassalle F."/>
        </authorList>
    </citation>
    <scope>NUCLEOTIDE SEQUENCE [LARGE SCALE GENOMIC DNA]</scope>
    <source>
        <strain evidence="1 2">AB21</strain>
    </source>
</reference>
<comment type="caution">
    <text evidence="1">The sequence shown here is derived from an EMBL/GenBank/DDBJ whole genome shotgun (WGS) entry which is preliminary data.</text>
</comment>
<evidence type="ECO:0000313" key="1">
    <source>
        <dbReference type="EMBL" id="CAD7036428.1"/>
    </source>
</evidence>
<sequence>MSWSDHLAAADEAAASYFDETLCILKPRASGLGVSVNHSEVDDPARPAFEFLGTIDLEPPADRLTRHMPVDPGTRSGAVSYDAVLTALTTGWPYLPKRGDHVIAGGVTWKIAAKEDDGSNRPAWYLNRA</sequence>
<dbReference type="EMBL" id="CABFWE030000005">
    <property type="protein sequence ID" value="CAD7036428.1"/>
    <property type="molecule type" value="Genomic_DNA"/>
</dbReference>
<gene>
    <name evidence="1" type="ORF">RHAB21_02523</name>
</gene>
<dbReference type="RefSeq" id="WP_142587792.1">
    <property type="nucleotide sequence ID" value="NZ_CABFWE030000005.1"/>
</dbReference>
<keyword evidence="2" id="KW-1185">Reference proteome</keyword>
<name>A0ABM8PLF7_9HYPH</name>
<organism evidence="1 2">
    <name type="scientific">Pseudorhizobium halotolerans</name>
    <dbReference type="NCBI Taxonomy" id="1233081"/>
    <lineage>
        <taxon>Bacteria</taxon>
        <taxon>Pseudomonadati</taxon>
        <taxon>Pseudomonadota</taxon>
        <taxon>Alphaproteobacteria</taxon>
        <taxon>Hyphomicrobiales</taxon>
        <taxon>Rhizobiaceae</taxon>
        <taxon>Rhizobium/Agrobacterium group</taxon>
        <taxon>Pseudorhizobium</taxon>
    </lineage>
</organism>
<evidence type="ECO:0000313" key="2">
    <source>
        <dbReference type="Proteomes" id="UP000601041"/>
    </source>
</evidence>
<protein>
    <submittedName>
        <fullName evidence="1">Uncharacterized protein</fullName>
    </submittedName>
</protein>
<dbReference type="Proteomes" id="UP000601041">
    <property type="component" value="Unassembled WGS sequence"/>
</dbReference>